<dbReference type="PANTHER" id="PTHR43741:SF4">
    <property type="entry name" value="FMN-DEPENDENT NADH:QUINONE OXIDOREDUCTASE"/>
    <property type="match status" value="1"/>
</dbReference>
<dbReference type="InterPro" id="IPR003680">
    <property type="entry name" value="Flavodoxin_fold"/>
</dbReference>
<dbReference type="InterPro" id="IPR050104">
    <property type="entry name" value="FMN-dep_NADH:Q_OxRdtase_AzoR1"/>
</dbReference>
<dbReference type="AlphaFoldDB" id="A0A4Q2K023"/>
<evidence type="ECO:0000313" key="2">
    <source>
        <dbReference type="EMBL" id="RXZ54596.1"/>
    </source>
</evidence>
<comment type="caution">
    <text evidence="2">The sequence shown here is derived from an EMBL/GenBank/DDBJ whole genome shotgun (WGS) entry which is preliminary data.</text>
</comment>
<dbReference type="EMBL" id="SDPW01000001">
    <property type="protein sequence ID" value="RXZ54596.1"/>
    <property type="molecule type" value="Genomic_DNA"/>
</dbReference>
<dbReference type="Gene3D" id="3.40.50.360">
    <property type="match status" value="1"/>
</dbReference>
<dbReference type="SUPFAM" id="SSF52218">
    <property type="entry name" value="Flavoproteins"/>
    <property type="match status" value="1"/>
</dbReference>
<gene>
    <name evidence="2" type="ORF">ET524_08970</name>
</gene>
<dbReference type="Proteomes" id="UP000293345">
    <property type="component" value="Unassembled WGS sequence"/>
</dbReference>
<protein>
    <recommendedName>
        <fullName evidence="1">Flavodoxin-like fold domain-containing protein</fullName>
    </recommendedName>
</protein>
<dbReference type="InterPro" id="IPR029039">
    <property type="entry name" value="Flavoprotein-like_sf"/>
</dbReference>
<accession>A0A4Q2K023</accession>
<keyword evidence="3" id="KW-1185">Reference proteome</keyword>
<name>A0A4Q2K023_9ACTN</name>
<reference evidence="2 3" key="1">
    <citation type="submission" date="2019-01" db="EMBL/GenBank/DDBJ databases">
        <title>Senegalimassilia sp. nov. KGMB04484 isolated human feces.</title>
        <authorList>
            <person name="Han K.-I."/>
            <person name="Kim J.-S."/>
            <person name="Lee K.C."/>
            <person name="Suh M.K."/>
            <person name="Eom M.K."/>
            <person name="Lee J.H."/>
            <person name="Park S.-H."/>
            <person name="Kang S.W."/>
            <person name="Park J.-E."/>
            <person name="Oh B.S."/>
            <person name="Yu S.Y."/>
            <person name="Choi S.-H."/>
            <person name="Lee D.H."/>
            <person name="Yoon H."/>
            <person name="Kim B.-Y."/>
            <person name="Lee J.H."/>
            <person name="Lee J.-S."/>
        </authorList>
    </citation>
    <scope>NUCLEOTIDE SEQUENCE [LARGE SCALE GENOMIC DNA]</scope>
    <source>
        <strain evidence="2 3">KGMB04484</strain>
    </source>
</reference>
<proteinExistence type="predicted"/>
<dbReference type="Pfam" id="PF02525">
    <property type="entry name" value="Flavodoxin_2"/>
    <property type="match status" value="1"/>
</dbReference>
<dbReference type="PANTHER" id="PTHR43741">
    <property type="entry name" value="FMN-DEPENDENT NADH-AZOREDUCTASE 1"/>
    <property type="match status" value="1"/>
</dbReference>
<evidence type="ECO:0000313" key="3">
    <source>
        <dbReference type="Proteomes" id="UP000293345"/>
    </source>
</evidence>
<evidence type="ECO:0000259" key="1">
    <source>
        <dbReference type="Pfam" id="PF02525"/>
    </source>
</evidence>
<feature type="domain" description="Flavodoxin-like fold" evidence="1">
    <location>
        <begin position="58"/>
        <end position="244"/>
    </location>
</feature>
<organism evidence="2 3">
    <name type="scientific">Senegalimassilia faecalis</name>
    <dbReference type="NCBI Taxonomy" id="2509433"/>
    <lineage>
        <taxon>Bacteria</taxon>
        <taxon>Bacillati</taxon>
        <taxon>Actinomycetota</taxon>
        <taxon>Coriobacteriia</taxon>
        <taxon>Coriobacteriales</taxon>
        <taxon>Coriobacteriaceae</taxon>
        <taxon>Senegalimassilia</taxon>
    </lineage>
</organism>
<sequence length="250" mass="28174">MRLRLNTTLNRQNKTDNQRRNLVMYETSQSSKTAVCPRFGLCYGELRTPHPTERTPMKKLLYIDSCVLRETSNTRKIADAVVANLQQTGEYVTEQLVLEKLDLRPFTSETLAHRNQLRHAENYDDAMFDLAHQFAEADVIVVAAPFWDGSYPALLKVYLEHISVTGIVNRYTDHGPVGQCRGQKLYYVTTRGGLATDEQDLGWQNIKALCHVYGIDQAECISVNGTDIPTTNVEQAVADAIASIPERIGR</sequence>